<dbReference type="InterPro" id="IPR000477">
    <property type="entry name" value="RT_dom"/>
</dbReference>
<dbReference type="CDD" id="cd01650">
    <property type="entry name" value="RT_nLTR_like"/>
    <property type="match status" value="1"/>
</dbReference>
<dbReference type="PANTHER" id="PTHR46890:SF1">
    <property type="entry name" value="REVERSE TRANSCRIPTASE DOMAIN-CONTAINING PROTEIN"/>
    <property type="match status" value="1"/>
</dbReference>
<dbReference type="InterPro" id="IPR052343">
    <property type="entry name" value="Retrotransposon-Effector_Assoc"/>
</dbReference>
<sequence length="301" mass="34226">MLCSPFTEADVKAALWSIYDNKAPGPDGFSSKFFKASWDTIKKDLCKAVLSFFEHGCLLKQVNNTVLTMVPKVENVVYVTQYRPIACCNVIYKLISKLLCSRLKLVLPELISENQGAFVGGRSIMDNILVCQDMIKNYNNKRKAARCTVKVDLRKAYDSVHWSFIKDMLMALNFPTQFVRWVMECISTPSFSIVINGGMHGFFKGKRGVRQGDHVYPLLFVIVMEYMSRLLKKVSKLRGFKFHQGCRQLGLTHLVFADDLMLFGHGDKRIFSLFVRALRTFEKVSGLCANSDKTAVYFGSM</sequence>
<evidence type="ECO:0000313" key="3">
    <source>
        <dbReference type="Proteomes" id="UP000596660"/>
    </source>
</evidence>
<dbReference type="Proteomes" id="UP000596660">
    <property type="component" value="Unplaced"/>
</dbReference>
<dbReference type="Gramene" id="AUR62038828-RA">
    <property type="protein sequence ID" value="AUR62038828-RA:cds"/>
    <property type="gene ID" value="AUR62038828"/>
</dbReference>
<organism evidence="2 3">
    <name type="scientific">Chenopodium quinoa</name>
    <name type="common">Quinoa</name>
    <dbReference type="NCBI Taxonomy" id="63459"/>
    <lineage>
        <taxon>Eukaryota</taxon>
        <taxon>Viridiplantae</taxon>
        <taxon>Streptophyta</taxon>
        <taxon>Embryophyta</taxon>
        <taxon>Tracheophyta</taxon>
        <taxon>Spermatophyta</taxon>
        <taxon>Magnoliopsida</taxon>
        <taxon>eudicotyledons</taxon>
        <taxon>Gunneridae</taxon>
        <taxon>Pentapetalae</taxon>
        <taxon>Caryophyllales</taxon>
        <taxon>Chenopodiaceae</taxon>
        <taxon>Chenopodioideae</taxon>
        <taxon>Atripliceae</taxon>
        <taxon>Chenopodium</taxon>
    </lineage>
</organism>
<reference evidence="2" key="2">
    <citation type="submission" date="2021-03" db="UniProtKB">
        <authorList>
            <consortium name="EnsemblPlants"/>
        </authorList>
    </citation>
    <scope>IDENTIFICATION</scope>
</reference>
<protein>
    <recommendedName>
        <fullName evidence="1">Reverse transcriptase domain-containing protein</fullName>
    </recommendedName>
</protein>
<reference evidence="2" key="1">
    <citation type="journal article" date="2017" name="Nature">
        <title>The genome of Chenopodium quinoa.</title>
        <authorList>
            <person name="Jarvis D.E."/>
            <person name="Ho Y.S."/>
            <person name="Lightfoot D.J."/>
            <person name="Schmoeckel S.M."/>
            <person name="Li B."/>
            <person name="Borm T.J.A."/>
            <person name="Ohyanagi H."/>
            <person name="Mineta K."/>
            <person name="Michell C.T."/>
            <person name="Saber N."/>
            <person name="Kharbatia N.M."/>
            <person name="Rupper R.R."/>
            <person name="Sharp A.R."/>
            <person name="Dally N."/>
            <person name="Boughton B.A."/>
            <person name="Woo Y.H."/>
            <person name="Gao G."/>
            <person name="Schijlen E.G.W.M."/>
            <person name="Guo X."/>
            <person name="Momin A.A."/>
            <person name="Negrao S."/>
            <person name="Al-Babili S."/>
            <person name="Gehring C."/>
            <person name="Roessner U."/>
            <person name="Jung C."/>
            <person name="Murphy K."/>
            <person name="Arold S.T."/>
            <person name="Gojobori T."/>
            <person name="van der Linden C.G."/>
            <person name="van Loo E.N."/>
            <person name="Jellen E.N."/>
            <person name="Maughan P.J."/>
            <person name="Tester M."/>
        </authorList>
    </citation>
    <scope>NUCLEOTIDE SEQUENCE [LARGE SCALE GENOMIC DNA]</scope>
    <source>
        <strain evidence="2">cv. PI 614886</strain>
    </source>
</reference>
<dbReference type="OMA" id="WTEANII"/>
<dbReference type="InterPro" id="IPR043502">
    <property type="entry name" value="DNA/RNA_pol_sf"/>
</dbReference>
<accession>A0A803N1J4</accession>
<dbReference type="PANTHER" id="PTHR46890">
    <property type="entry name" value="NON-LTR RETROLELEMENT REVERSE TRANSCRIPTASE-LIKE PROTEIN-RELATED"/>
    <property type="match status" value="1"/>
</dbReference>
<dbReference type="PROSITE" id="PS50878">
    <property type="entry name" value="RT_POL"/>
    <property type="match status" value="1"/>
</dbReference>
<dbReference type="SUPFAM" id="SSF56672">
    <property type="entry name" value="DNA/RNA polymerases"/>
    <property type="match status" value="1"/>
</dbReference>
<evidence type="ECO:0000259" key="1">
    <source>
        <dbReference type="PROSITE" id="PS50878"/>
    </source>
</evidence>
<dbReference type="AlphaFoldDB" id="A0A803N1J4"/>
<evidence type="ECO:0000313" key="2">
    <source>
        <dbReference type="EnsemblPlants" id="AUR62038828-RA:cds"/>
    </source>
</evidence>
<proteinExistence type="predicted"/>
<name>A0A803N1J4_CHEQI</name>
<keyword evidence="3" id="KW-1185">Reference proteome</keyword>
<dbReference type="Pfam" id="PF00078">
    <property type="entry name" value="RVT_1"/>
    <property type="match status" value="1"/>
</dbReference>
<feature type="domain" description="Reverse transcriptase" evidence="1">
    <location>
        <begin position="51"/>
        <end position="301"/>
    </location>
</feature>
<dbReference type="EnsemblPlants" id="AUR62038828-RA">
    <property type="protein sequence ID" value="AUR62038828-RA:cds"/>
    <property type="gene ID" value="AUR62038828"/>
</dbReference>